<dbReference type="Proteomes" id="UP000831181">
    <property type="component" value="Plasmid p1unnamed"/>
</dbReference>
<feature type="binding site" evidence="12">
    <location>
        <position position="340"/>
    </location>
    <ligand>
        <name>FMN</name>
        <dbReference type="ChEBI" id="CHEBI:58210"/>
    </ligand>
</feature>
<organism evidence="14 15">
    <name type="scientific">Nicoliella spurrieriana</name>
    <dbReference type="NCBI Taxonomy" id="2925830"/>
    <lineage>
        <taxon>Bacteria</taxon>
        <taxon>Bacillati</taxon>
        <taxon>Bacillota</taxon>
        <taxon>Bacilli</taxon>
        <taxon>Lactobacillales</taxon>
        <taxon>Lactobacillaceae</taxon>
        <taxon>Nicoliella</taxon>
    </lineage>
</organism>
<comment type="function">
    <text evidence="12">Catalyzes the anti-1,4-elimination of the C-3 phosphate and the C-6 proR hydrogen from 5-enolpyruvylshikimate-3-phosphate (EPSP) to yield chorismate, which is the branch point compound that serves as the starting substrate for the three terminal pathways of aromatic amino acid biosynthesis. This reaction introduces a second double bond into the aromatic ring system.</text>
</comment>
<dbReference type="GO" id="GO:0009073">
    <property type="term" value="P:aromatic amino acid family biosynthetic process"/>
    <property type="evidence" value="ECO:0007669"/>
    <property type="project" value="UniProtKB-KW"/>
</dbReference>
<dbReference type="PANTHER" id="PTHR21085">
    <property type="entry name" value="CHORISMATE SYNTHASE"/>
    <property type="match status" value="1"/>
</dbReference>
<feature type="binding site" evidence="12">
    <location>
        <begin position="254"/>
        <end position="255"/>
    </location>
    <ligand>
        <name>FMN</name>
        <dbReference type="ChEBI" id="CHEBI:58210"/>
    </ligand>
</feature>
<evidence type="ECO:0000256" key="11">
    <source>
        <dbReference type="ARBA" id="ARBA00023239"/>
    </source>
</evidence>
<evidence type="ECO:0000256" key="10">
    <source>
        <dbReference type="ARBA" id="ARBA00023141"/>
    </source>
</evidence>
<evidence type="ECO:0000256" key="4">
    <source>
        <dbReference type="ARBA" id="ARBA00013036"/>
    </source>
</evidence>
<accession>A0A976RQY9</accession>
<evidence type="ECO:0000313" key="15">
    <source>
        <dbReference type="Proteomes" id="UP000831181"/>
    </source>
</evidence>
<dbReference type="GO" id="GO:0009423">
    <property type="term" value="P:chorismate biosynthetic process"/>
    <property type="evidence" value="ECO:0007669"/>
    <property type="project" value="UniProtKB-UniRule"/>
</dbReference>
<gene>
    <name evidence="12 14" type="primary">aroC</name>
    <name evidence="14" type="ORF">MOO44_01470</name>
</gene>
<geneLocation type="plasmid" evidence="14 15">
    <name>p1unnamed</name>
</geneLocation>
<keyword evidence="6 12" id="KW-0285">Flavoprotein</keyword>
<keyword evidence="5 12" id="KW-0028">Amino-acid biosynthesis</keyword>
<dbReference type="FunFam" id="3.60.150.10:FF:000002">
    <property type="entry name" value="Chorismate synthase"/>
    <property type="match status" value="1"/>
</dbReference>
<dbReference type="GO" id="GO:0010181">
    <property type="term" value="F:FMN binding"/>
    <property type="evidence" value="ECO:0007669"/>
    <property type="project" value="TreeGrafter"/>
</dbReference>
<feature type="binding site" evidence="12">
    <location>
        <begin position="314"/>
        <end position="318"/>
    </location>
    <ligand>
        <name>FMN</name>
        <dbReference type="ChEBI" id="CHEBI:58210"/>
    </ligand>
</feature>
<keyword evidence="15" id="KW-1185">Reference proteome</keyword>
<evidence type="ECO:0000256" key="9">
    <source>
        <dbReference type="ARBA" id="ARBA00022857"/>
    </source>
</evidence>
<keyword evidence="11 12" id="KW-0456">Lyase</keyword>
<evidence type="ECO:0000256" key="7">
    <source>
        <dbReference type="ARBA" id="ARBA00022643"/>
    </source>
</evidence>
<feature type="binding site" evidence="12">
    <location>
        <position position="299"/>
    </location>
    <ligand>
        <name>FMN</name>
        <dbReference type="ChEBI" id="CHEBI:58210"/>
    </ligand>
</feature>
<comment type="cofactor">
    <cofactor evidence="12 13">
        <name>FMNH2</name>
        <dbReference type="ChEBI" id="CHEBI:57618"/>
    </cofactor>
    <text evidence="12 13">Reduced FMN (FMNH(2)).</text>
</comment>
<evidence type="ECO:0000256" key="1">
    <source>
        <dbReference type="ARBA" id="ARBA00005044"/>
    </source>
</evidence>
<dbReference type="GO" id="GO:0004107">
    <property type="term" value="F:chorismate synthase activity"/>
    <property type="evidence" value="ECO:0007669"/>
    <property type="project" value="UniProtKB-UniRule"/>
</dbReference>
<protein>
    <recommendedName>
        <fullName evidence="4 12">Chorismate synthase</fullName>
        <shortName evidence="12">CS</shortName>
        <ecNumber evidence="4 12">4.2.3.5</ecNumber>
    </recommendedName>
    <alternativeName>
        <fullName evidence="12">5-enolpyruvylshikimate-3-phosphate phospholyase</fullName>
    </alternativeName>
</protein>
<keyword evidence="8 12" id="KW-0274">FAD</keyword>
<comment type="subunit">
    <text evidence="3 12">Homotetramer.</text>
</comment>
<dbReference type="AlphaFoldDB" id="A0A976RQY9"/>
<dbReference type="KEGG" id="lbe:MOO44_01470"/>
<evidence type="ECO:0000256" key="5">
    <source>
        <dbReference type="ARBA" id="ARBA00022605"/>
    </source>
</evidence>
<dbReference type="HAMAP" id="MF_00300">
    <property type="entry name" value="Chorismate_synth"/>
    <property type="match status" value="1"/>
</dbReference>
<comment type="catalytic activity">
    <reaction evidence="12 13">
        <text>5-O-(1-carboxyvinyl)-3-phosphoshikimate = chorismate + phosphate</text>
        <dbReference type="Rhea" id="RHEA:21020"/>
        <dbReference type="ChEBI" id="CHEBI:29748"/>
        <dbReference type="ChEBI" id="CHEBI:43474"/>
        <dbReference type="ChEBI" id="CHEBI:57701"/>
        <dbReference type="EC" id="4.2.3.5"/>
    </reaction>
</comment>
<dbReference type="PROSITE" id="PS00787">
    <property type="entry name" value="CHORISMATE_SYNTHASE_1"/>
    <property type="match status" value="1"/>
</dbReference>
<dbReference type="InterPro" id="IPR035904">
    <property type="entry name" value="Chorismate_synth_AroC_sf"/>
</dbReference>
<sequence length="391" mass="42253">MINMYYLTAGESHGPELSGIIEGIPAGLTVDVDQINAALAARQGGYGRGNRQKIEHDQVIITGGIRHGITLGSPIALTVKNRDHAHWSEIMNPTSPATKENTLRQVTRPRPGHADLVGGMKYNHRDLRNVLERSSARETAMRVAIGNICKQLLNQLDIKISGYVESVGGINADNSQPTDIAKIETAIKQNDLRVIDSDAVDKIHQLIDETKRNGDTVGGVIRVVAQNVPAGLGSYISWDTKLDAKLAAAVMGVNAMKGVEIGDGFKDAEEHGSQVMDEIDWQAGSGFSRNSDHLGGFEGGMTNGMPVIVKAAMKPIPTLYKPLQSADINSKEVKKANVERSDTTAIVPASIVIESVVAIELAKAITDTFDGSNMVRLKQQLTEYRDELKNF</sequence>
<feature type="binding site" evidence="12">
    <location>
        <begin position="133"/>
        <end position="135"/>
    </location>
    <ligand>
        <name>FMN</name>
        <dbReference type="ChEBI" id="CHEBI:58210"/>
    </ligand>
</feature>
<keyword evidence="14" id="KW-0614">Plasmid</keyword>
<reference evidence="14" key="1">
    <citation type="journal article" date="2022" name="Int. J. Syst. Evol. Microbiol.">
        <title>Apilactobacillus apisilvae sp. nov., Nicolia spurrieriana gen. nov. sp. nov., Bombilactobacillus folatiphilus sp. nov. and Bombilactobacillus thymidiniphilus sp. nov., four new lactic acid bacterial isolates from stingless bees Tetragonula carbonaria and Austroplebeia australis.</title>
        <authorList>
            <person name="Oliphant S.A."/>
            <person name="Watson-Haigh N.S."/>
            <person name="Sumby K.M."/>
            <person name="Gardner J."/>
            <person name="Groom S."/>
            <person name="Jiranek V."/>
        </authorList>
    </citation>
    <scope>NUCLEOTIDE SEQUENCE</scope>
    <source>
        <strain evidence="14">SGEP1_A5</strain>
    </source>
</reference>
<feature type="binding site" evidence="12">
    <location>
        <position position="48"/>
    </location>
    <ligand>
        <name>NADP(+)</name>
        <dbReference type="ChEBI" id="CHEBI:58349"/>
    </ligand>
</feature>
<name>A0A976RQY9_9LACO</name>
<comment type="similarity">
    <text evidence="2 12 13">Belongs to the chorismate synthase family.</text>
</comment>
<dbReference type="CDD" id="cd07304">
    <property type="entry name" value="Chorismate_synthase"/>
    <property type="match status" value="1"/>
</dbReference>
<dbReference type="GO" id="GO:0005829">
    <property type="term" value="C:cytosol"/>
    <property type="evidence" value="ECO:0007669"/>
    <property type="project" value="TreeGrafter"/>
</dbReference>
<dbReference type="NCBIfam" id="TIGR00033">
    <property type="entry name" value="aroC"/>
    <property type="match status" value="1"/>
</dbReference>
<evidence type="ECO:0000256" key="13">
    <source>
        <dbReference type="RuleBase" id="RU000605"/>
    </source>
</evidence>
<comment type="pathway">
    <text evidence="1 12 13">Metabolic intermediate biosynthesis; chorismate biosynthesis; chorismate from D-erythrose 4-phosphate and phosphoenolpyruvate: step 7/7.</text>
</comment>
<dbReference type="Pfam" id="PF01264">
    <property type="entry name" value="Chorismate_synt"/>
    <property type="match status" value="1"/>
</dbReference>
<evidence type="ECO:0000256" key="6">
    <source>
        <dbReference type="ARBA" id="ARBA00022630"/>
    </source>
</evidence>
<proteinExistence type="inferred from homology"/>
<evidence type="ECO:0000256" key="8">
    <source>
        <dbReference type="ARBA" id="ARBA00022827"/>
    </source>
</evidence>
<keyword evidence="9 12" id="KW-0521">NADP</keyword>
<keyword evidence="10 12" id="KW-0057">Aromatic amino acid biosynthesis</keyword>
<dbReference type="EMBL" id="CP093360">
    <property type="protein sequence ID" value="UQS86016.1"/>
    <property type="molecule type" value="Genomic_DNA"/>
</dbReference>
<evidence type="ECO:0000256" key="3">
    <source>
        <dbReference type="ARBA" id="ARBA00011881"/>
    </source>
</evidence>
<dbReference type="InterPro" id="IPR020541">
    <property type="entry name" value="Chorismate_synthase_CS"/>
</dbReference>
<feature type="binding site" evidence="12">
    <location>
        <position position="42"/>
    </location>
    <ligand>
        <name>NADP(+)</name>
        <dbReference type="ChEBI" id="CHEBI:58349"/>
    </ligand>
</feature>
<dbReference type="GO" id="GO:0008652">
    <property type="term" value="P:amino acid biosynthetic process"/>
    <property type="evidence" value="ECO:0007669"/>
    <property type="project" value="UniProtKB-KW"/>
</dbReference>
<dbReference type="InterPro" id="IPR000453">
    <property type="entry name" value="Chorismate_synth"/>
</dbReference>
<dbReference type="RefSeq" id="WP_260115824.1">
    <property type="nucleotide sequence ID" value="NZ_CP093360.1"/>
</dbReference>
<dbReference type="NCBIfam" id="NF003793">
    <property type="entry name" value="PRK05382.1"/>
    <property type="match status" value="1"/>
</dbReference>
<dbReference type="PIRSF" id="PIRSF001456">
    <property type="entry name" value="Chorismate_synth"/>
    <property type="match status" value="1"/>
</dbReference>
<keyword evidence="7 12" id="KW-0288">FMN</keyword>
<dbReference type="Gene3D" id="3.60.150.10">
    <property type="entry name" value="Chorismate synthase AroC"/>
    <property type="match status" value="1"/>
</dbReference>
<dbReference type="EC" id="4.2.3.5" evidence="4 12"/>
<evidence type="ECO:0000256" key="2">
    <source>
        <dbReference type="ARBA" id="ARBA00008014"/>
    </source>
</evidence>
<evidence type="ECO:0000256" key="12">
    <source>
        <dbReference type="HAMAP-Rule" id="MF_00300"/>
    </source>
</evidence>
<dbReference type="SUPFAM" id="SSF103263">
    <property type="entry name" value="Chorismate synthase, AroC"/>
    <property type="match status" value="1"/>
</dbReference>
<evidence type="ECO:0000313" key="14">
    <source>
        <dbReference type="EMBL" id="UQS86016.1"/>
    </source>
</evidence>
<dbReference type="PANTHER" id="PTHR21085:SF0">
    <property type="entry name" value="CHORISMATE SYNTHASE"/>
    <property type="match status" value="1"/>
</dbReference>